<comment type="pathway">
    <text evidence="1">Amino-acid biosynthesis; L-arginine biosynthesis; carbamoyl phosphate from bicarbonate: step 1/1.</text>
</comment>
<comment type="caution">
    <text evidence="15">The sequence shown here is derived from an EMBL/GenBank/DDBJ whole genome shotgun (WGS) entry which is preliminary data.</text>
</comment>
<evidence type="ECO:0000256" key="9">
    <source>
        <dbReference type="ARBA" id="ARBA00022840"/>
    </source>
</evidence>
<comment type="similarity">
    <text evidence="2">Belongs to the CarB family.</text>
</comment>
<dbReference type="GO" id="GO:0006526">
    <property type="term" value="P:L-arginine biosynthetic process"/>
    <property type="evidence" value="ECO:0007669"/>
    <property type="project" value="UniProtKB-KW"/>
</dbReference>
<evidence type="ECO:0000256" key="5">
    <source>
        <dbReference type="ARBA" id="ARBA00022605"/>
    </source>
</evidence>
<dbReference type="PANTHER" id="PTHR11405:SF53">
    <property type="entry name" value="CARBAMOYL-PHOSPHATE SYNTHASE [AMMONIA], MITOCHONDRIAL"/>
    <property type="match status" value="1"/>
</dbReference>
<dbReference type="SMART" id="SM01209">
    <property type="entry name" value="GARS_A"/>
    <property type="match status" value="1"/>
</dbReference>
<dbReference type="PROSITE" id="PS50975">
    <property type="entry name" value="ATP_GRASP"/>
    <property type="match status" value="1"/>
</dbReference>
<evidence type="ECO:0000256" key="8">
    <source>
        <dbReference type="ARBA" id="ARBA00022741"/>
    </source>
</evidence>
<sequence>EFEALLREIAVPQPQGKTATSPKEALENAREIGYPVVVRPSYVFGGRAMEIVDNDQELENYMTQAVKASPEHPVLVDRYLTGKEIEVDAISDGETVVIPGIMEHIERAGVHSGDSIAVYPPQTLTQDEINTLEDYTIKLAKGLNIKGLINIQFVIAHDGVYVLEVNPRSSRTVPFLSKIT</sequence>
<dbReference type="PANTHER" id="PTHR11405">
    <property type="entry name" value="CARBAMOYLTRANSFERASE FAMILY MEMBER"/>
    <property type="match status" value="1"/>
</dbReference>
<evidence type="ECO:0000256" key="3">
    <source>
        <dbReference type="ARBA" id="ARBA00022571"/>
    </source>
</evidence>
<keyword evidence="7" id="KW-0677">Repeat</keyword>
<dbReference type="PROSITE" id="PS00867">
    <property type="entry name" value="CPSASE_2"/>
    <property type="match status" value="1"/>
</dbReference>
<evidence type="ECO:0000256" key="1">
    <source>
        <dbReference type="ARBA" id="ARBA00005077"/>
    </source>
</evidence>
<dbReference type="EMBL" id="JAVGJF010000311">
    <property type="protein sequence ID" value="MDQ7176665.1"/>
    <property type="molecule type" value="Genomic_DNA"/>
</dbReference>
<evidence type="ECO:0000256" key="11">
    <source>
        <dbReference type="ARBA" id="ARBA00047359"/>
    </source>
</evidence>
<keyword evidence="8 13" id="KW-0547">Nucleotide-binding</keyword>
<name>A0ABD5AYU7_STACR</name>
<evidence type="ECO:0000256" key="6">
    <source>
        <dbReference type="ARBA" id="ARBA00022723"/>
    </source>
</evidence>
<keyword evidence="9 13" id="KW-0067">ATP-binding</keyword>
<evidence type="ECO:0000313" key="16">
    <source>
        <dbReference type="Proteomes" id="UP001240157"/>
    </source>
</evidence>
<dbReference type="InterPro" id="IPR005479">
    <property type="entry name" value="CPAse_ATP-bd"/>
</dbReference>
<dbReference type="Pfam" id="PF02786">
    <property type="entry name" value="CPSase_L_D2"/>
    <property type="match status" value="1"/>
</dbReference>
<dbReference type="AlphaFoldDB" id="A0ABD5AYU7"/>
<keyword evidence="3" id="KW-0055">Arginine biosynthesis</keyword>
<evidence type="ECO:0000256" key="12">
    <source>
        <dbReference type="ARBA" id="ARBA00048816"/>
    </source>
</evidence>
<dbReference type="PROSITE" id="PS00866">
    <property type="entry name" value="CPSASE_1"/>
    <property type="match status" value="1"/>
</dbReference>
<evidence type="ECO:0000256" key="2">
    <source>
        <dbReference type="ARBA" id="ARBA00009799"/>
    </source>
</evidence>
<feature type="non-terminal residue" evidence="15">
    <location>
        <position position="180"/>
    </location>
</feature>
<dbReference type="FunFam" id="3.30.470.20:FF:000026">
    <property type="entry name" value="Carbamoyl-phosphate synthase large chain"/>
    <property type="match status" value="1"/>
</dbReference>
<evidence type="ECO:0000313" key="15">
    <source>
        <dbReference type="EMBL" id="MDQ7176665.1"/>
    </source>
</evidence>
<evidence type="ECO:0000256" key="10">
    <source>
        <dbReference type="ARBA" id="ARBA00023211"/>
    </source>
</evidence>
<proteinExistence type="inferred from homology"/>
<protein>
    <submittedName>
        <fullName evidence="15">ATP-grasp domain-containing protein</fullName>
    </submittedName>
</protein>
<comment type="catalytic activity">
    <reaction evidence="11">
        <text>hydrogencarbonate + NH4(+) + 2 ATP = carbamoyl phosphate + 2 ADP + phosphate + 2 H(+)</text>
        <dbReference type="Rhea" id="RHEA:18029"/>
        <dbReference type="ChEBI" id="CHEBI:15378"/>
        <dbReference type="ChEBI" id="CHEBI:17544"/>
        <dbReference type="ChEBI" id="CHEBI:28938"/>
        <dbReference type="ChEBI" id="CHEBI:30616"/>
        <dbReference type="ChEBI" id="CHEBI:43474"/>
        <dbReference type="ChEBI" id="CHEBI:58228"/>
        <dbReference type="ChEBI" id="CHEBI:456216"/>
        <dbReference type="EC" id="6.3.4.16"/>
    </reaction>
</comment>
<gene>
    <name evidence="15" type="ORF">RCF65_11860</name>
</gene>
<dbReference type="Proteomes" id="UP001240157">
    <property type="component" value="Unassembled WGS sequence"/>
</dbReference>
<dbReference type="SUPFAM" id="SSF56059">
    <property type="entry name" value="Glutathione synthetase ATP-binding domain-like"/>
    <property type="match status" value="1"/>
</dbReference>
<evidence type="ECO:0000256" key="4">
    <source>
        <dbReference type="ARBA" id="ARBA00022598"/>
    </source>
</evidence>
<keyword evidence="4" id="KW-0436">Ligase</keyword>
<evidence type="ECO:0000259" key="14">
    <source>
        <dbReference type="PROSITE" id="PS50975"/>
    </source>
</evidence>
<evidence type="ECO:0000256" key="13">
    <source>
        <dbReference type="PROSITE-ProRule" id="PRU00409"/>
    </source>
</evidence>
<accession>A0ABD5AYU7</accession>
<dbReference type="GO" id="GO:0004088">
    <property type="term" value="F:carbamoyl-phosphate synthase (glutamine-hydrolyzing) activity"/>
    <property type="evidence" value="ECO:0007669"/>
    <property type="project" value="UniProtKB-EC"/>
</dbReference>
<keyword evidence="6" id="KW-0479">Metal-binding</keyword>
<dbReference type="InterPro" id="IPR005483">
    <property type="entry name" value="CPSase_dom"/>
</dbReference>
<dbReference type="Gene3D" id="3.30.470.20">
    <property type="entry name" value="ATP-grasp fold, B domain"/>
    <property type="match status" value="1"/>
</dbReference>
<dbReference type="InterPro" id="IPR011761">
    <property type="entry name" value="ATP-grasp"/>
</dbReference>
<dbReference type="GO" id="GO:0004087">
    <property type="term" value="F:carbamoyl-phosphate synthase (ammonia) activity"/>
    <property type="evidence" value="ECO:0007669"/>
    <property type="project" value="UniProtKB-EC"/>
</dbReference>
<dbReference type="PRINTS" id="PR00098">
    <property type="entry name" value="CPSASE"/>
</dbReference>
<feature type="non-terminal residue" evidence="15">
    <location>
        <position position="1"/>
    </location>
</feature>
<dbReference type="RefSeq" id="WP_308891279.1">
    <property type="nucleotide sequence ID" value="NZ_JAVGJF010000311.1"/>
</dbReference>
<keyword evidence="5" id="KW-0028">Amino-acid biosynthesis</keyword>
<feature type="domain" description="ATP-grasp" evidence="14">
    <location>
        <begin position="3"/>
        <end position="168"/>
    </location>
</feature>
<evidence type="ECO:0000256" key="7">
    <source>
        <dbReference type="ARBA" id="ARBA00022737"/>
    </source>
</evidence>
<dbReference type="GO" id="GO:0046872">
    <property type="term" value="F:metal ion binding"/>
    <property type="evidence" value="ECO:0007669"/>
    <property type="project" value="UniProtKB-KW"/>
</dbReference>
<dbReference type="FunFam" id="3.30.1490.20:FF:000001">
    <property type="entry name" value="Carbamoyl-phosphate synthase large chain"/>
    <property type="match status" value="1"/>
</dbReference>
<dbReference type="GO" id="GO:0005524">
    <property type="term" value="F:ATP binding"/>
    <property type="evidence" value="ECO:0007669"/>
    <property type="project" value="UniProtKB-UniRule"/>
</dbReference>
<comment type="catalytic activity">
    <reaction evidence="12">
        <text>hydrogencarbonate + L-glutamine + 2 ATP + H2O = carbamoyl phosphate + L-glutamate + 2 ADP + phosphate + 2 H(+)</text>
        <dbReference type="Rhea" id="RHEA:18633"/>
        <dbReference type="ChEBI" id="CHEBI:15377"/>
        <dbReference type="ChEBI" id="CHEBI:15378"/>
        <dbReference type="ChEBI" id="CHEBI:17544"/>
        <dbReference type="ChEBI" id="CHEBI:29985"/>
        <dbReference type="ChEBI" id="CHEBI:30616"/>
        <dbReference type="ChEBI" id="CHEBI:43474"/>
        <dbReference type="ChEBI" id="CHEBI:58228"/>
        <dbReference type="ChEBI" id="CHEBI:58359"/>
        <dbReference type="ChEBI" id="CHEBI:456216"/>
        <dbReference type="EC" id="6.3.5.5"/>
    </reaction>
</comment>
<organism evidence="15 16">
    <name type="scientific">Staphylococcus chromogenes</name>
    <name type="common">Staphylococcus hyicus subsp. chromogenes</name>
    <dbReference type="NCBI Taxonomy" id="46126"/>
    <lineage>
        <taxon>Bacteria</taxon>
        <taxon>Bacillati</taxon>
        <taxon>Bacillota</taxon>
        <taxon>Bacilli</taxon>
        <taxon>Bacillales</taxon>
        <taxon>Staphylococcaceae</taxon>
        <taxon>Staphylococcus</taxon>
    </lineage>
</organism>
<keyword evidence="10" id="KW-0464">Manganese</keyword>
<reference evidence="15 16" key="1">
    <citation type="submission" date="2023-08" db="EMBL/GenBank/DDBJ databases">
        <title>Whole genome sequencing of Staphylococcus chromogenes NNSch 2386.</title>
        <authorList>
            <person name="Kropotov V.S."/>
            <person name="Boriskina E.V."/>
            <person name="Gordinskaya N.A."/>
            <person name="Shkurkina I.S."/>
            <person name="Kryazhev D.V."/>
            <person name="Alekseeva A.E."/>
            <person name="Makhova M.A."/>
        </authorList>
    </citation>
    <scope>NUCLEOTIDE SEQUENCE [LARGE SCALE GENOMIC DNA]</scope>
    <source>
        <strain evidence="15 16">NNSch 2386</strain>
    </source>
</reference>